<keyword evidence="1" id="KW-1133">Transmembrane helix</keyword>
<proteinExistence type="predicted"/>
<dbReference type="Proteomes" id="UP000027265">
    <property type="component" value="Unassembled WGS sequence"/>
</dbReference>
<reference evidence="3" key="1">
    <citation type="journal article" date="2014" name="Proc. Natl. Acad. Sci. U.S.A.">
        <title>Extensive sampling of basidiomycete genomes demonstrates inadequacy of the white-rot/brown-rot paradigm for wood decay fungi.</title>
        <authorList>
            <person name="Riley R."/>
            <person name="Salamov A.A."/>
            <person name="Brown D.W."/>
            <person name="Nagy L.G."/>
            <person name="Floudas D."/>
            <person name="Held B.W."/>
            <person name="Levasseur A."/>
            <person name="Lombard V."/>
            <person name="Morin E."/>
            <person name="Otillar R."/>
            <person name="Lindquist E.A."/>
            <person name="Sun H."/>
            <person name="LaButti K.M."/>
            <person name="Schmutz J."/>
            <person name="Jabbour D."/>
            <person name="Luo H."/>
            <person name="Baker S.E."/>
            <person name="Pisabarro A.G."/>
            <person name="Walton J.D."/>
            <person name="Blanchette R.A."/>
            <person name="Henrissat B."/>
            <person name="Martin F."/>
            <person name="Cullen D."/>
            <person name="Hibbett D.S."/>
            <person name="Grigoriev I.V."/>
        </authorList>
    </citation>
    <scope>NUCLEOTIDE SEQUENCE [LARGE SCALE GENOMIC DNA]</scope>
    <source>
        <strain evidence="3">MUCL 33604</strain>
    </source>
</reference>
<name>A0A067PK68_9AGAM</name>
<dbReference type="HOGENOM" id="CLU_1294588_0_0_1"/>
<keyword evidence="1" id="KW-0472">Membrane</keyword>
<organism evidence="2 3">
    <name type="scientific">Jaapia argillacea MUCL 33604</name>
    <dbReference type="NCBI Taxonomy" id="933084"/>
    <lineage>
        <taxon>Eukaryota</taxon>
        <taxon>Fungi</taxon>
        <taxon>Dikarya</taxon>
        <taxon>Basidiomycota</taxon>
        <taxon>Agaricomycotina</taxon>
        <taxon>Agaricomycetes</taxon>
        <taxon>Agaricomycetidae</taxon>
        <taxon>Jaapiales</taxon>
        <taxon>Jaapiaceae</taxon>
        <taxon>Jaapia</taxon>
    </lineage>
</organism>
<sequence length="213" mass="23443">MLTPEYAITRPYPWRRFGPIFFVASCIVLVLLTLLNAAVAGYETVTVARSDKNATQQMWWTPIIPRALRADSYLLNAGDTFTTNASLFQWILLDAFSQEGGHLLEAGFQYSAEPMAFCSPSSQVSNVDVDVNVATVATWTSLTCTTANGVGFVIQGTWQWRIVQSGTVNVNFPEISPIYLPLHDVLSRLAQDLFEALLTPLPPGNEGLVRLSV</sequence>
<dbReference type="InParanoid" id="A0A067PK68"/>
<keyword evidence="1" id="KW-0812">Transmembrane</keyword>
<evidence type="ECO:0000313" key="2">
    <source>
        <dbReference type="EMBL" id="KDQ54240.1"/>
    </source>
</evidence>
<dbReference type="EMBL" id="KL197729">
    <property type="protein sequence ID" value="KDQ54240.1"/>
    <property type="molecule type" value="Genomic_DNA"/>
</dbReference>
<protein>
    <submittedName>
        <fullName evidence="2">Uncharacterized protein</fullName>
    </submittedName>
</protein>
<evidence type="ECO:0000313" key="3">
    <source>
        <dbReference type="Proteomes" id="UP000027265"/>
    </source>
</evidence>
<gene>
    <name evidence="2" type="ORF">JAAARDRAFT_403031</name>
</gene>
<evidence type="ECO:0000256" key="1">
    <source>
        <dbReference type="SAM" id="Phobius"/>
    </source>
</evidence>
<dbReference type="AlphaFoldDB" id="A0A067PK68"/>
<dbReference type="OrthoDB" id="2564485at2759"/>
<keyword evidence="3" id="KW-1185">Reference proteome</keyword>
<feature type="transmembrane region" description="Helical" evidence="1">
    <location>
        <begin position="20"/>
        <end position="42"/>
    </location>
</feature>
<accession>A0A067PK68</accession>
<dbReference type="STRING" id="933084.A0A067PK68"/>